<keyword evidence="2" id="KW-1133">Transmembrane helix</keyword>
<dbReference type="EMBL" id="UYYF01000027">
    <property type="protein sequence ID" value="VDM95356.1"/>
    <property type="molecule type" value="Genomic_DNA"/>
</dbReference>
<sequence>MIDFLTEPIFTAQQKLPAINIKPYLHPATKVSLQHFSLHCNCSTKMMNSKRNAIQPDKQIPGMISSTKDSKMTKGRDRCCCNLLHVIKATLLIGCLELCFFSYEVFSTAHQFMQTGGQYITSLSIFLFGVILAIIAVILLFLAIKISTPYLLVPHILMQAAAVCVLSSLCLFCLFTLLAGTSLDFRLTSRGVSLLKKFDTGKQYVLVNADDSFTDNSLIANMLDESVWMLIIVLAAFFHLQEKVNQKSQPADGVNSTTNAKSSTESPKGSFRNKLSTDKCFSMEFNPKNLPARGETGC</sequence>
<gene>
    <name evidence="3" type="ORF">TCLT_LOCUS401</name>
</gene>
<dbReference type="Proteomes" id="UP000276776">
    <property type="component" value="Unassembled WGS sequence"/>
</dbReference>
<feature type="transmembrane region" description="Helical" evidence="2">
    <location>
        <begin position="218"/>
        <end position="240"/>
    </location>
</feature>
<reference evidence="3 4" key="2">
    <citation type="submission" date="2018-11" db="EMBL/GenBank/DDBJ databases">
        <authorList>
            <consortium name="Pathogen Informatics"/>
        </authorList>
    </citation>
    <scope>NUCLEOTIDE SEQUENCE [LARGE SCALE GENOMIC DNA]</scope>
</reference>
<evidence type="ECO:0000313" key="4">
    <source>
        <dbReference type="Proteomes" id="UP000276776"/>
    </source>
</evidence>
<keyword evidence="2" id="KW-0812">Transmembrane</keyword>
<keyword evidence="2" id="KW-0472">Membrane</keyword>
<name>A0A0N5CK21_THECL</name>
<proteinExistence type="predicted"/>
<accession>A0A0N5CK21</accession>
<dbReference type="WBParaSite" id="TCLT_0000040001-mRNA-1">
    <property type="protein sequence ID" value="TCLT_0000040001-mRNA-1"/>
    <property type="gene ID" value="TCLT_0000040001"/>
</dbReference>
<dbReference type="OrthoDB" id="5813665at2759"/>
<protein>
    <submittedName>
        <fullName evidence="5">MARVEL domain-containing protein</fullName>
    </submittedName>
</protein>
<evidence type="ECO:0000313" key="5">
    <source>
        <dbReference type="WBParaSite" id="TCLT_0000040001-mRNA-1"/>
    </source>
</evidence>
<evidence type="ECO:0000256" key="2">
    <source>
        <dbReference type="SAM" id="Phobius"/>
    </source>
</evidence>
<feature type="transmembrane region" description="Helical" evidence="2">
    <location>
        <begin position="80"/>
        <end position="103"/>
    </location>
</feature>
<dbReference type="PANTHER" id="PTHR34851:SF5">
    <property type="entry name" value="MARVEL DOMAIN-CONTAINING PROTEIN"/>
    <property type="match status" value="1"/>
</dbReference>
<feature type="transmembrane region" description="Helical" evidence="2">
    <location>
        <begin position="123"/>
        <end position="144"/>
    </location>
</feature>
<feature type="region of interest" description="Disordered" evidence="1">
    <location>
        <begin position="249"/>
        <end position="272"/>
    </location>
</feature>
<organism evidence="5">
    <name type="scientific">Thelazia callipaeda</name>
    <name type="common">Oriental eyeworm</name>
    <name type="synonym">Parasitic nematode</name>
    <dbReference type="NCBI Taxonomy" id="103827"/>
    <lineage>
        <taxon>Eukaryota</taxon>
        <taxon>Metazoa</taxon>
        <taxon>Ecdysozoa</taxon>
        <taxon>Nematoda</taxon>
        <taxon>Chromadorea</taxon>
        <taxon>Rhabditida</taxon>
        <taxon>Spirurina</taxon>
        <taxon>Spiruromorpha</taxon>
        <taxon>Thelazioidea</taxon>
        <taxon>Thelaziidae</taxon>
        <taxon>Thelazia</taxon>
    </lineage>
</organism>
<evidence type="ECO:0000313" key="3">
    <source>
        <dbReference type="EMBL" id="VDM95356.1"/>
    </source>
</evidence>
<dbReference type="AlphaFoldDB" id="A0A0N5CK21"/>
<dbReference type="OMA" id="LIIVFRC"/>
<reference evidence="5" key="1">
    <citation type="submission" date="2017-02" db="UniProtKB">
        <authorList>
            <consortium name="WormBaseParasite"/>
        </authorList>
    </citation>
    <scope>IDENTIFICATION</scope>
</reference>
<feature type="compositionally biased region" description="Polar residues" evidence="1">
    <location>
        <begin position="249"/>
        <end position="267"/>
    </location>
</feature>
<feature type="transmembrane region" description="Helical" evidence="2">
    <location>
        <begin position="156"/>
        <end position="179"/>
    </location>
</feature>
<keyword evidence="4" id="KW-1185">Reference proteome</keyword>
<evidence type="ECO:0000256" key="1">
    <source>
        <dbReference type="SAM" id="MobiDB-lite"/>
    </source>
</evidence>
<dbReference type="PANTHER" id="PTHR34851">
    <property type="entry name" value="PROTEIN CBG05235-RELATED"/>
    <property type="match status" value="1"/>
</dbReference>